<accession>A0AAV9MYL8</accession>
<dbReference type="RefSeq" id="XP_064702402.1">
    <property type="nucleotide sequence ID" value="XM_064850736.1"/>
</dbReference>
<dbReference type="InterPro" id="IPR022137">
    <property type="entry name" value="Znf_prot_DUF3669"/>
</dbReference>
<sequence length="461" mass="53154">MSRVKDVSEESASTTLCQALERDLKLEEILEPESASGILKRPLSVGTAHSTVSKFAEREHTARLTAPTSELRDIGRGSCGSVFEIPGTAHAIKKGTDVRSIWNDFNLTNLAHNSCVASTNLFKYSFPNPQIPRVPKAEMYNSPESEDWWRFNLLRFPKADRTEAAVFYLDRILPVTEITRYALVNKFFLPDTKIQQAVLGNIDNQDCLIRLYFGKHKPDDSMYKEDDTLRNFPLYLDQAKAIDIDINNYAREMAIGLAILHWEAQIDAADTEFVIGTSTTKLFGLHYENHQSMMLPRSTMENFTQRETQLWMLDYDKCIKISFETSNWDQDVVHPYYVAVTGNDPYFPHPCLDIKLWQIFRQAYLKASHIIIKNRNLRKEMMKLPDRVIERWEIWGNDNLATEEEDFDPFDRTDDGTYEAEEGTDSENEDDSEEESDIEEDEDITDDEDSTAEDDSEDTEQ</sequence>
<evidence type="ECO:0000259" key="2">
    <source>
        <dbReference type="Pfam" id="PF12417"/>
    </source>
</evidence>
<gene>
    <name evidence="3" type="ORF">LTR84_007183</name>
</gene>
<evidence type="ECO:0000256" key="1">
    <source>
        <dbReference type="SAM" id="MobiDB-lite"/>
    </source>
</evidence>
<keyword evidence="4" id="KW-1185">Reference proteome</keyword>
<evidence type="ECO:0000313" key="4">
    <source>
        <dbReference type="Proteomes" id="UP001358417"/>
    </source>
</evidence>
<protein>
    <recommendedName>
        <fullName evidence="2">DUF3669 domain-containing protein</fullName>
    </recommendedName>
</protein>
<feature type="domain" description="DUF3669" evidence="2">
    <location>
        <begin position="310"/>
        <end position="375"/>
    </location>
</feature>
<dbReference type="Pfam" id="PF12417">
    <property type="entry name" value="DUF3669"/>
    <property type="match status" value="1"/>
</dbReference>
<dbReference type="PANTHER" id="PTHR40780:SF2">
    <property type="entry name" value="DUF3669 DOMAIN-CONTAINING PROTEIN"/>
    <property type="match status" value="1"/>
</dbReference>
<feature type="region of interest" description="Disordered" evidence="1">
    <location>
        <begin position="403"/>
        <end position="461"/>
    </location>
</feature>
<dbReference type="EMBL" id="JAVRRD010000028">
    <property type="protein sequence ID" value="KAK5046829.1"/>
    <property type="molecule type" value="Genomic_DNA"/>
</dbReference>
<evidence type="ECO:0000313" key="3">
    <source>
        <dbReference type="EMBL" id="KAK5046829.1"/>
    </source>
</evidence>
<reference evidence="3 4" key="1">
    <citation type="submission" date="2023-08" db="EMBL/GenBank/DDBJ databases">
        <title>Black Yeasts Isolated from many extreme environments.</title>
        <authorList>
            <person name="Coleine C."/>
            <person name="Stajich J.E."/>
            <person name="Selbmann L."/>
        </authorList>
    </citation>
    <scope>NUCLEOTIDE SEQUENCE [LARGE SCALE GENOMIC DNA]</scope>
    <source>
        <strain evidence="3 4">CCFEE 5792</strain>
    </source>
</reference>
<feature type="compositionally biased region" description="Acidic residues" evidence="1">
    <location>
        <begin position="416"/>
        <end position="461"/>
    </location>
</feature>
<dbReference type="GeneID" id="89975349"/>
<proteinExistence type="predicted"/>
<organism evidence="3 4">
    <name type="scientific">Exophiala bonariae</name>
    <dbReference type="NCBI Taxonomy" id="1690606"/>
    <lineage>
        <taxon>Eukaryota</taxon>
        <taxon>Fungi</taxon>
        <taxon>Dikarya</taxon>
        <taxon>Ascomycota</taxon>
        <taxon>Pezizomycotina</taxon>
        <taxon>Eurotiomycetes</taxon>
        <taxon>Chaetothyriomycetidae</taxon>
        <taxon>Chaetothyriales</taxon>
        <taxon>Herpotrichiellaceae</taxon>
        <taxon>Exophiala</taxon>
    </lineage>
</organism>
<dbReference type="PANTHER" id="PTHR40780">
    <property type="entry name" value="DUF3669 DOMAIN-CONTAINING PROTEIN"/>
    <property type="match status" value="1"/>
</dbReference>
<dbReference type="AlphaFoldDB" id="A0AAV9MYL8"/>
<dbReference type="Proteomes" id="UP001358417">
    <property type="component" value="Unassembled WGS sequence"/>
</dbReference>
<name>A0AAV9MYL8_9EURO</name>
<comment type="caution">
    <text evidence="3">The sequence shown here is derived from an EMBL/GenBank/DDBJ whole genome shotgun (WGS) entry which is preliminary data.</text>
</comment>